<gene>
    <name evidence="2" type="ORF">EB796_008742</name>
</gene>
<feature type="region of interest" description="Disordered" evidence="1">
    <location>
        <begin position="1"/>
        <end position="62"/>
    </location>
</feature>
<sequence>MAFQPLKAEEIPSLTSAQQHNLIQTSSQEAKMEKHAAENAYLMDDDDDNNNANSSNVEQKKNLLQESACVDLETEKNKPQEKFINQHKPLLKHCSLPYNFKINPIVIESKDDT</sequence>
<proteinExistence type="predicted"/>
<organism evidence="2 3">
    <name type="scientific">Bugula neritina</name>
    <name type="common">Brown bryozoan</name>
    <name type="synonym">Sertularia neritina</name>
    <dbReference type="NCBI Taxonomy" id="10212"/>
    <lineage>
        <taxon>Eukaryota</taxon>
        <taxon>Metazoa</taxon>
        <taxon>Spiralia</taxon>
        <taxon>Lophotrochozoa</taxon>
        <taxon>Bryozoa</taxon>
        <taxon>Gymnolaemata</taxon>
        <taxon>Cheilostomatida</taxon>
        <taxon>Flustrina</taxon>
        <taxon>Buguloidea</taxon>
        <taxon>Bugulidae</taxon>
        <taxon>Bugula</taxon>
    </lineage>
</organism>
<comment type="caution">
    <text evidence="2">The sequence shown here is derived from an EMBL/GenBank/DDBJ whole genome shotgun (WGS) entry which is preliminary data.</text>
</comment>
<keyword evidence="3" id="KW-1185">Reference proteome</keyword>
<reference evidence="2" key="1">
    <citation type="submission" date="2020-06" db="EMBL/GenBank/DDBJ databases">
        <title>Draft genome of Bugula neritina, a colonial animal packing powerful symbionts and potential medicines.</title>
        <authorList>
            <person name="Rayko M."/>
        </authorList>
    </citation>
    <scope>NUCLEOTIDE SEQUENCE [LARGE SCALE GENOMIC DNA]</scope>
    <source>
        <strain evidence="2">Kwan_BN1</strain>
    </source>
</reference>
<evidence type="ECO:0000313" key="2">
    <source>
        <dbReference type="EMBL" id="KAF6032946.1"/>
    </source>
</evidence>
<evidence type="ECO:0000313" key="3">
    <source>
        <dbReference type="Proteomes" id="UP000593567"/>
    </source>
</evidence>
<accession>A0A7J7K5T6</accession>
<name>A0A7J7K5T6_BUGNE</name>
<protein>
    <submittedName>
        <fullName evidence="2">Uncharacterized protein</fullName>
    </submittedName>
</protein>
<dbReference type="AlphaFoldDB" id="A0A7J7K5T6"/>
<dbReference type="EMBL" id="VXIV02001465">
    <property type="protein sequence ID" value="KAF6032946.1"/>
    <property type="molecule type" value="Genomic_DNA"/>
</dbReference>
<evidence type="ECO:0000256" key="1">
    <source>
        <dbReference type="SAM" id="MobiDB-lite"/>
    </source>
</evidence>
<dbReference type="Proteomes" id="UP000593567">
    <property type="component" value="Unassembled WGS sequence"/>
</dbReference>
<feature type="compositionally biased region" description="Polar residues" evidence="1">
    <location>
        <begin position="13"/>
        <end position="29"/>
    </location>
</feature>